<dbReference type="InterPro" id="IPR036322">
    <property type="entry name" value="WD40_repeat_dom_sf"/>
</dbReference>
<gene>
    <name evidence="4" type="ORF">RFI_30071</name>
</gene>
<dbReference type="InterPro" id="IPR019775">
    <property type="entry name" value="WD40_repeat_CS"/>
</dbReference>
<evidence type="ECO:0000256" key="3">
    <source>
        <dbReference type="PROSITE-ProRule" id="PRU00221"/>
    </source>
</evidence>
<dbReference type="AlphaFoldDB" id="X6M2T5"/>
<dbReference type="Pfam" id="PF00400">
    <property type="entry name" value="WD40"/>
    <property type="match status" value="2"/>
</dbReference>
<dbReference type="EMBL" id="ASPP01026262">
    <property type="protein sequence ID" value="ETO07320.1"/>
    <property type="molecule type" value="Genomic_DNA"/>
</dbReference>
<evidence type="ECO:0000313" key="4">
    <source>
        <dbReference type="EMBL" id="ETO07320.1"/>
    </source>
</evidence>
<keyword evidence="2" id="KW-0677">Repeat</keyword>
<name>X6M2T5_RETFI</name>
<comment type="caution">
    <text evidence="4">The sequence shown here is derived from an EMBL/GenBank/DDBJ whole genome shotgun (WGS) entry which is preliminary data.</text>
</comment>
<evidence type="ECO:0000256" key="1">
    <source>
        <dbReference type="ARBA" id="ARBA00022574"/>
    </source>
</evidence>
<sequence length="146" mass="16716">MTISFVMCDWHEDNCSKYLCSGSGDKTIHLWDVEISKLLHVFDGHEDCVWCVDISSLQSNKSDGDNKSNSIGVIGEILVTQIQYYLNHMIKVFVCGIFDLVNKFNGHTSWMNVVECLPFVVNNIEVGSRLNVKKSIMEYDILNFYH</sequence>
<evidence type="ECO:0000313" key="5">
    <source>
        <dbReference type="Proteomes" id="UP000023152"/>
    </source>
</evidence>
<dbReference type="InterPro" id="IPR015943">
    <property type="entry name" value="WD40/YVTN_repeat-like_dom_sf"/>
</dbReference>
<dbReference type="SUPFAM" id="SSF50978">
    <property type="entry name" value="WD40 repeat-like"/>
    <property type="match status" value="1"/>
</dbReference>
<dbReference type="Gene3D" id="2.130.10.10">
    <property type="entry name" value="YVTN repeat-like/Quinoprotein amine dehydrogenase"/>
    <property type="match status" value="1"/>
</dbReference>
<proteinExistence type="predicted"/>
<keyword evidence="1 3" id="KW-0853">WD repeat</keyword>
<protein>
    <submittedName>
        <fullName evidence="4">WD-40 repeat protein</fullName>
    </submittedName>
</protein>
<dbReference type="PROSITE" id="PS00678">
    <property type="entry name" value="WD_REPEATS_1"/>
    <property type="match status" value="1"/>
</dbReference>
<dbReference type="PROSITE" id="PS50082">
    <property type="entry name" value="WD_REPEATS_2"/>
    <property type="match status" value="1"/>
</dbReference>
<evidence type="ECO:0000256" key="2">
    <source>
        <dbReference type="ARBA" id="ARBA00022737"/>
    </source>
</evidence>
<reference evidence="4 5" key="1">
    <citation type="journal article" date="2013" name="Curr. Biol.">
        <title>The Genome of the Foraminiferan Reticulomyxa filosa.</title>
        <authorList>
            <person name="Glockner G."/>
            <person name="Hulsmann N."/>
            <person name="Schleicher M."/>
            <person name="Noegel A.A."/>
            <person name="Eichinger L."/>
            <person name="Gallinger C."/>
            <person name="Pawlowski J."/>
            <person name="Sierra R."/>
            <person name="Euteneuer U."/>
            <person name="Pillet L."/>
            <person name="Moustafa A."/>
            <person name="Platzer M."/>
            <person name="Groth M."/>
            <person name="Szafranski K."/>
            <person name="Schliwa M."/>
        </authorList>
    </citation>
    <scope>NUCLEOTIDE SEQUENCE [LARGE SCALE GENOMIC DNA]</scope>
</reference>
<dbReference type="Proteomes" id="UP000023152">
    <property type="component" value="Unassembled WGS sequence"/>
</dbReference>
<organism evidence="4 5">
    <name type="scientific">Reticulomyxa filosa</name>
    <dbReference type="NCBI Taxonomy" id="46433"/>
    <lineage>
        <taxon>Eukaryota</taxon>
        <taxon>Sar</taxon>
        <taxon>Rhizaria</taxon>
        <taxon>Retaria</taxon>
        <taxon>Foraminifera</taxon>
        <taxon>Monothalamids</taxon>
        <taxon>Reticulomyxidae</taxon>
        <taxon>Reticulomyxa</taxon>
    </lineage>
</organism>
<feature type="repeat" description="WD" evidence="3">
    <location>
        <begin position="16"/>
        <end position="41"/>
    </location>
</feature>
<keyword evidence="5" id="KW-1185">Reference proteome</keyword>
<dbReference type="InterPro" id="IPR001680">
    <property type="entry name" value="WD40_rpt"/>
</dbReference>
<accession>X6M2T5</accession>